<accession>A0A699JLP7</accession>
<sequence>MENDFKPVIQPQRHLNPKVQDVVKEEIVKLLDSGLIYLISDSSWVSPIHVVPKKGGMTVVLNDNDELIPSLTVTGRMPVGLCNASATFQRCMTTIFHDMVKDFMKLFMDDFLVFGFDIEIKDKKGGENLAANHLSRLENLDLGTFTEEEIADEFPDEHLMILKSKGNDDEPWYADFVNYIVGKIMPSRWTLEKRKRFFSQVKNYFWDEPYTFRLCPDNVMRRCVAGNEILEILAHCHSGPTGGHHRASITKKKSMNRDSFGLVSFKMLRLGDEM</sequence>
<evidence type="ECO:0000313" key="1">
    <source>
        <dbReference type="EMBL" id="GFA43215.1"/>
    </source>
</evidence>
<name>A0A699JLP7_TANCI</name>
<dbReference type="PANTHER" id="PTHR24559:SF444">
    <property type="entry name" value="REVERSE TRANSCRIPTASE DOMAIN-CONTAINING PROTEIN"/>
    <property type="match status" value="1"/>
</dbReference>
<dbReference type="Gene3D" id="3.10.10.10">
    <property type="entry name" value="HIV Type 1 Reverse Transcriptase, subunit A, domain 1"/>
    <property type="match status" value="1"/>
</dbReference>
<dbReference type="InterPro" id="IPR043128">
    <property type="entry name" value="Rev_trsase/Diguanyl_cyclase"/>
</dbReference>
<dbReference type="InterPro" id="IPR053134">
    <property type="entry name" value="RNA-dir_DNA_polymerase"/>
</dbReference>
<comment type="caution">
    <text evidence="1">The sequence shown here is derived from an EMBL/GenBank/DDBJ whole genome shotgun (WGS) entry which is preliminary data.</text>
</comment>
<proteinExistence type="predicted"/>
<dbReference type="PANTHER" id="PTHR24559">
    <property type="entry name" value="TRANSPOSON TY3-I GAG-POL POLYPROTEIN"/>
    <property type="match status" value="1"/>
</dbReference>
<reference evidence="1" key="1">
    <citation type="journal article" date="2019" name="Sci. Rep.">
        <title>Draft genome of Tanacetum cinerariifolium, the natural source of mosquito coil.</title>
        <authorList>
            <person name="Yamashiro T."/>
            <person name="Shiraishi A."/>
            <person name="Satake H."/>
            <person name="Nakayama K."/>
        </authorList>
    </citation>
    <scope>NUCLEOTIDE SEQUENCE</scope>
</reference>
<organism evidence="1">
    <name type="scientific">Tanacetum cinerariifolium</name>
    <name type="common">Dalmatian daisy</name>
    <name type="synonym">Chrysanthemum cinerariifolium</name>
    <dbReference type="NCBI Taxonomy" id="118510"/>
    <lineage>
        <taxon>Eukaryota</taxon>
        <taxon>Viridiplantae</taxon>
        <taxon>Streptophyta</taxon>
        <taxon>Embryophyta</taxon>
        <taxon>Tracheophyta</taxon>
        <taxon>Spermatophyta</taxon>
        <taxon>Magnoliopsida</taxon>
        <taxon>eudicotyledons</taxon>
        <taxon>Gunneridae</taxon>
        <taxon>Pentapetalae</taxon>
        <taxon>asterids</taxon>
        <taxon>campanulids</taxon>
        <taxon>Asterales</taxon>
        <taxon>Asteraceae</taxon>
        <taxon>Asteroideae</taxon>
        <taxon>Anthemideae</taxon>
        <taxon>Anthemidinae</taxon>
        <taxon>Tanacetum</taxon>
    </lineage>
</organism>
<dbReference type="Gene3D" id="3.30.70.270">
    <property type="match status" value="1"/>
</dbReference>
<protein>
    <submittedName>
        <fullName evidence="1">Transposon Ty3-I Gag-Pol polyprotein</fullName>
    </submittedName>
</protein>
<dbReference type="InterPro" id="IPR043502">
    <property type="entry name" value="DNA/RNA_pol_sf"/>
</dbReference>
<dbReference type="SUPFAM" id="SSF56672">
    <property type="entry name" value="DNA/RNA polymerases"/>
    <property type="match status" value="1"/>
</dbReference>
<gene>
    <name evidence="1" type="ORF">Tci_615187</name>
</gene>
<dbReference type="EMBL" id="BKCJ010422978">
    <property type="protein sequence ID" value="GFA43215.1"/>
    <property type="molecule type" value="Genomic_DNA"/>
</dbReference>
<dbReference type="AlphaFoldDB" id="A0A699JLP7"/>